<accession>A0A454Y4D8</accession>
<accession>A0A090MF16</accession>
<accession>A0A1Y5IC09</accession>
<feature type="region of interest" description="Disordered" evidence="1">
    <location>
        <begin position="1"/>
        <end position="76"/>
    </location>
</feature>
<reference evidence="4" key="3">
    <citation type="submission" date="2017-04" db="EMBL/GenBank/DDBJ databases">
        <title>Population genomics of picophytoplankton unveils novel chromosome hypervariability.</title>
        <authorList>
            <consortium name="DOE Joint Genome Institute"/>
            <person name="Blanc-Mathieu R."/>
            <person name="Krasovec M."/>
            <person name="Hebrard M."/>
            <person name="Yau S."/>
            <person name="Desgranges E."/>
            <person name="Martin J."/>
            <person name="Schackwitz W."/>
            <person name="Kuo A."/>
            <person name="Salin G."/>
            <person name="Donnadieu C."/>
            <person name="Desdevises Y."/>
            <person name="Sanchez-Ferandin S."/>
            <person name="Moreau H."/>
            <person name="Rivals E."/>
            <person name="Grigoriev I.V."/>
            <person name="Grimsley N."/>
            <person name="Eyre-Walker A."/>
            <person name="Piganeau G."/>
        </authorList>
    </citation>
    <scope>NUCLEOTIDE SEQUENCE [LARGE SCALE GENOMIC DNA]</scope>
    <source>
        <strain evidence="4">RCC 1115</strain>
    </source>
</reference>
<feature type="compositionally biased region" description="Low complexity" evidence="1">
    <location>
        <begin position="38"/>
        <end position="51"/>
    </location>
</feature>
<evidence type="ECO:0000313" key="3">
    <source>
        <dbReference type="EMBL" id="CEG01597.1"/>
    </source>
</evidence>
<dbReference type="Proteomes" id="UP000009170">
    <property type="component" value="Unassembled WGS sequence"/>
</dbReference>
<feature type="compositionally biased region" description="Low complexity" evidence="1">
    <location>
        <begin position="1"/>
        <end position="13"/>
    </location>
</feature>
<protein>
    <submittedName>
        <fullName evidence="3">Unnamed product</fullName>
    </submittedName>
</protein>
<dbReference type="PANTHER" id="PTHR38016:SF1">
    <property type="entry name" value="LIMITING CO2-INDUCIBLE PROTEIN B_C BETA CARBONYIC ANHYDRASE DOMAIN-CONTAINING PROTEIN"/>
    <property type="match status" value="1"/>
</dbReference>
<keyword evidence="5" id="KW-1185">Reference proteome</keyword>
<feature type="compositionally biased region" description="Polar residues" evidence="1">
    <location>
        <begin position="52"/>
        <end position="62"/>
    </location>
</feature>
<gene>
    <name evidence="4" type="ORF">BE221DRAFT_191661</name>
    <name evidence="3" type="ORF">OT_ostta08g03740</name>
</gene>
<evidence type="ECO:0000256" key="1">
    <source>
        <dbReference type="SAM" id="MobiDB-lite"/>
    </source>
</evidence>
<dbReference type="EMBL" id="KZ155780">
    <property type="protein sequence ID" value="OUS47119.1"/>
    <property type="molecule type" value="Genomic_DNA"/>
</dbReference>
<feature type="domain" description="Limiting CO2-inducible protein B/C beta carbonyic anhydrase" evidence="2">
    <location>
        <begin position="104"/>
        <end position="339"/>
    </location>
</feature>
<dbReference type="AlphaFoldDB" id="A0A090MF16"/>
<proteinExistence type="predicted"/>
<dbReference type="Pfam" id="PF18599">
    <property type="entry name" value="LCIB_C_CA"/>
    <property type="match status" value="1"/>
</dbReference>
<dbReference type="InterPro" id="IPR040703">
    <property type="entry name" value="LCIB/C_CA"/>
</dbReference>
<evidence type="ECO:0000259" key="2">
    <source>
        <dbReference type="Pfam" id="PF18599"/>
    </source>
</evidence>
<dbReference type="EMBL" id="CAID01000008">
    <property type="protein sequence ID" value="CEG01597.1"/>
    <property type="molecule type" value="Genomic_DNA"/>
</dbReference>
<reference evidence="3" key="2">
    <citation type="journal article" date="2014" name="BMC Genomics">
        <title>An improved genome of the model marine alga Ostreococcus tauri unfolds by assessing Illumina de novo assemblies.</title>
        <authorList>
            <person name="Blanc-Mathieu R."/>
            <person name="Verhelst B."/>
            <person name="Derelle E."/>
            <person name="Rombauts S."/>
            <person name="Bouget F.Y."/>
            <person name="Carre I."/>
            <person name="Chateau A."/>
            <person name="Eyre-Walker A."/>
            <person name="Grimsley N."/>
            <person name="Moreau H."/>
            <person name="Piegu B."/>
            <person name="Rivals E."/>
            <person name="Schackwitz W."/>
            <person name="Van de Peer Y."/>
            <person name="Piganeau G."/>
        </authorList>
    </citation>
    <scope>NUCLEOTIDE SEQUENCE</scope>
    <source>
        <strain evidence="3">RCC4221</strain>
    </source>
</reference>
<evidence type="ECO:0000313" key="4">
    <source>
        <dbReference type="EMBL" id="OUS47119.1"/>
    </source>
</evidence>
<name>A0A090MF16_OSTTA</name>
<dbReference type="InParanoid" id="A0A090MF16"/>
<sequence length="378" mass="41840">MRAFASPPARASAVDARRRERETRASTAARGDGDAAARARVRTGAARANGAQGRTLSSSRQPSAPHGPRFHEYGGYDIDPELQHNRASYLRERCDVVTKEFESAIGMDDFLFRTEVMLRRFEFTTDNSIALTSLCRDEITFPLKNAIDDIFGYSMDLDGLGGIISAGTTGLGAGLSHSPTDHITGKERYVFFAMPHIAIDAEGRVGSIMRSGRRGQSCACGALVKLQPMFKQYKEGKMTCDEHAYDELDPEFSILQKRLISAVDKDDIPKAGYDLAEVTRLADRVIRRDLDALIERTVDVSKADYAVCTGIQIHSTTANQRIWHPALEFVAPTSMYVVKDGVRHDMDVLSVDPPTPRQLFHIAGGDEICDLPMPRRSW</sequence>
<dbReference type="PANTHER" id="PTHR38016">
    <property type="entry name" value="UNNAMED PRODUCT"/>
    <property type="match status" value="1"/>
</dbReference>
<reference evidence="3 5" key="1">
    <citation type="journal article" date="2006" name="Proc. Natl. Acad. Sci. U.S.A.">
        <title>Genome analysis of the smallest free-living eukaryote Ostreococcus tauri unveils many unique features.</title>
        <authorList>
            <person name="Derelle E."/>
            <person name="Ferraz C."/>
            <person name="Rombauts S."/>
            <person name="Rouze P."/>
            <person name="Worden A.Z."/>
            <person name="Robbens S."/>
            <person name="Partensky F."/>
            <person name="Degroeve S."/>
            <person name="Echeynie S."/>
            <person name="Cooke R."/>
            <person name="Saeys Y."/>
            <person name="Wuyts J."/>
            <person name="Jabbari K."/>
            <person name="Bowler C."/>
            <person name="Panaud O."/>
            <person name="Piegu B."/>
            <person name="Ball S.G."/>
            <person name="Ral J.-P."/>
            <person name="Bouget F.-Y."/>
            <person name="Piganeau G."/>
            <person name="De Baets B."/>
            <person name="Picard A."/>
            <person name="Delseny M."/>
            <person name="Demaille J."/>
            <person name="Van de Peer Y."/>
            <person name="Moreau H."/>
        </authorList>
    </citation>
    <scope>NUCLEOTIDE SEQUENCE [LARGE SCALE GENOMIC DNA]</scope>
    <source>
        <strain evidence="3 5">OTTH0595</strain>
    </source>
</reference>
<dbReference type="OrthoDB" id="2014244at2759"/>
<dbReference type="Proteomes" id="UP000195557">
    <property type="component" value="Unassembled WGS sequence"/>
</dbReference>
<evidence type="ECO:0000313" key="5">
    <source>
        <dbReference type="Proteomes" id="UP000009170"/>
    </source>
</evidence>
<organism evidence="3 5">
    <name type="scientific">Ostreococcus tauri</name>
    <name type="common">Marine green alga</name>
    <dbReference type="NCBI Taxonomy" id="70448"/>
    <lineage>
        <taxon>Eukaryota</taxon>
        <taxon>Viridiplantae</taxon>
        <taxon>Chlorophyta</taxon>
        <taxon>Mamiellophyceae</taxon>
        <taxon>Mamiellales</taxon>
        <taxon>Bathycoccaceae</taxon>
        <taxon>Ostreococcus</taxon>
    </lineage>
</organism>
<feature type="compositionally biased region" description="Basic and acidic residues" evidence="1">
    <location>
        <begin position="15"/>
        <end position="24"/>
    </location>
</feature>